<feature type="region of interest" description="Disordered" evidence="1">
    <location>
        <begin position="762"/>
        <end position="846"/>
    </location>
</feature>
<evidence type="ECO:0000256" key="1">
    <source>
        <dbReference type="SAM" id="MobiDB-lite"/>
    </source>
</evidence>
<feature type="region of interest" description="Disordered" evidence="1">
    <location>
        <begin position="693"/>
        <end position="715"/>
    </location>
</feature>
<reference evidence="2 3" key="1">
    <citation type="submission" date="2024-01" db="EMBL/GenBank/DDBJ databases">
        <authorList>
            <person name="Allen C."/>
            <person name="Tagirdzhanova G."/>
        </authorList>
    </citation>
    <scope>NUCLEOTIDE SEQUENCE [LARGE SCALE GENOMIC DNA]</scope>
</reference>
<feature type="region of interest" description="Disordered" evidence="1">
    <location>
        <begin position="101"/>
        <end position="151"/>
    </location>
</feature>
<proteinExistence type="predicted"/>
<feature type="compositionally biased region" description="Basic residues" evidence="1">
    <location>
        <begin position="802"/>
        <end position="814"/>
    </location>
</feature>
<feature type="region of interest" description="Disordered" evidence="1">
    <location>
        <begin position="495"/>
        <end position="541"/>
    </location>
</feature>
<evidence type="ECO:0000313" key="3">
    <source>
        <dbReference type="Proteomes" id="UP001642406"/>
    </source>
</evidence>
<keyword evidence="3" id="KW-1185">Reference proteome</keyword>
<accession>A0ABP0B3Y1</accession>
<feature type="compositionally biased region" description="Basic residues" evidence="1">
    <location>
        <begin position="497"/>
        <end position="516"/>
    </location>
</feature>
<feature type="compositionally biased region" description="Basic and acidic residues" evidence="1">
    <location>
        <begin position="137"/>
        <end position="151"/>
    </location>
</feature>
<feature type="compositionally biased region" description="Basic and acidic residues" evidence="1">
    <location>
        <begin position="696"/>
        <end position="715"/>
    </location>
</feature>
<protein>
    <submittedName>
        <fullName evidence="2">Uncharacterized protein</fullName>
    </submittedName>
</protein>
<organism evidence="2 3">
    <name type="scientific">Sporothrix bragantina</name>
    <dbReference type="NCBI Taxonomy" id="671064"/>
    <lineage>
        <taxon>Eukaryota</taxon>
        <taxon>Fungi</taxon>
        <taxon>Dikarya</taxon>
        <taxon>Ascomycota</taxon>
        <taxon>Pezizomycotina</taxon>
        <taxon>Sordariomycetes</taxon>
        <taxon>Sordariomycetidae</taxon>
        <taxon>Ophiostomatales</taxon>
        <taxon>Ophiostomataceae</taxon>
        <taxon>Sporothrix</taxon>
    </lineage>
</organism>
<feature type="compositionally biased region" description="Basic residues" evidence="1">
    <location>
        <begin position="172"/>
        <end position="189"/>
    </location>
</feature>
<feature type="compositionally biased region" description="Low complexity" evidence="1">
    <location>
        <begin position="818"/>
        <end position="831"/>
    </location>
</feature>
<name>A0ABP0B3Y1_9PEZI</name>
<dbReference type="EMBL" id="CAWUHC010000011">
    <property type="protein sequence ID" value="CAK7214237.1"/>
    <property type="molecule type" value="Genomic_DNA"/>
</dbReference>
<feature type="region of interest" description="Disordered" evidence="1">
    <location>
        <begin position="170"/>
        <end position="196"/>
    </location>
</feature>
<evidence type="ECO:0000313" key="2">
    <source>
        <dbReference type="EMBL" id="CAK7214237.1"/>
    </source>
</evidence>
<feature type="compositionally biased region" description="Polar residues" evidence="1">
    <location>
        <begin position="527"/>
        <end position="541"/>
    </location>
</feature>
<sequence>MTRPRRDEDLFDFITRMGGLAFQIKEVDPGAKNDAYDQIFIWRTLDVLDVVWPEWEDDLYTDHMPAGFAGSVEWQTMQSWDRFAMSVRSCLPRMGLSRIADKKAKQKKQAKAERRALRRATAVDGRPVGGQAEELDFTEKTTELPVVEEKASNESSLDFGKLRLEELGAQTKIRKKSKNKKKKKSKKTKSTIDASIQLPDHDTVEALPDQTAVKVIDDTQVNDIPASEVQVGDVQVRYGQVRNDQVDDIRVDDTEVDDIEIIPQLSFRIVREDSLLISPHDDNKTGGLGDDAKDYDDCKNSDSALEARSIGGEDNDYEKVTDGGFADDVYEGDGDNGDGKRAIVYIDGELRYAIPGYESRKKPRRTLLSVPRFIVQNFFRGKFPGRPKCPDCRCKHPENDGYMLCSHCDFCHIGGDDECYHQHPRLRGTRPAKEKYVSKTPDLDKEAVLEADMEAAVKDGEIVYGTLAETVVDATTETVAETVVVPELEPKVDTKTKLKNKKKNKKKFKSKKKKGKPQFNVEPESKPVTTASEDATTQPSTESVVAAASANDGMVNLSAALDALNVGETQTSPKSPKSPLFDIPQNPFTTSGKAVQFDLVSRLEEGAKDVDVAPVEEEPIMFKETSQTEEAPLADSLLLETEPAFELAPADGEGGARLTQDNLSRVPHSKKHRHWASMSSLITSSSGASLAAFRRRQTDDMEKPAQKKAAKADKQAAKVVAERAAAEKAAEEAAQQAALVEAERRAAVTREQFNRVAERLAQEREERKKYQESLLLNPPEKQSMEAQPLEPQQTLNAQDVPKKKKSRGSRRQRERQRAQAQVQANQNESQNDMSILQRKVSSSIDP</sequence>
<gene>
    <name evidence="2" type="ORF">SBRCBS47491_002080</name>
</gene>
<feature type="compositionally biased region" description="Basic and acidic residues" evidence="1">
    <location>
        <begin position="762"/>
        <end position="771"/>
    </location>
</feature>
<dbReference type="Proteomes" id="UP001642406">
    <property type="component" value="Unassembled WGS sequence"/>
</dbReference>
<comment type="caution">
    <text evidence="2">The sequence shown here is derived from an EMBL/GenBank/DDBJ whole genome shotgun (WGS) entry which is preliminary data.</text>
</comment>